<dbReference type="InterPro" id="IPR025269">
    <property type="entry name" value="SAM-like_dom"/>
</dbReference>
<keyword evidence="2" id="KW-0238">DNA-binding</keyword>
<dbReference type="Proteomes" id="UP000295741">
    <property type="component" value="Unassembled WGS sequence"/>
</dbReference>
<dbReference type="PROSITE" id="PS51898">
    <property type="entry name" value="TYR_RECOMBINASE"/>
    <property type="match status" value="1"/>
</dbReference>
<dbReference type="Gene3D" id="1.10.443.10">
    <property type="entry name" value="Intergrase catalytic core"/>
    <property type="match status" value="1"/>
</dbReference>
<evidence type="ECO:0000259" key="4">
    <source>
        <dbReference type="PROSITE" id="PS51898"/>
    </source>
</evidence>
<evidence type="ECO:0000256" key="2">
    <source>
        <dbReference type="ARBA" id="ARBA00023125"/>
    </source>
</evidence>
<keyword evidence="3" id="KW-0233">DNA recombination</keyword>
<dbReference type="GO" id="GO:0003677">
    <property type="term" value="F:DNA binding"/>
    <property type="evidence" value="ECO:0007669"/>
    <property type="project" value="UniProtKB-KW"/>
</dbReference>
<dbReference type="InterPro" id="IPR011010">
    <property type="entry name" value="DNA_brk_join_enz"/>
</dbReference>
<evidence type="ECO:0000313" key="6">
    <source>
        <dbReference type="Proteomes" id="UP000295741"/>
    </source>
</evidence>
<protein>
    <submittedName>
        <fullName evidence="5">Site-specific recombinase XerD</fullName>
    </submittedName>
</protein>
<dbReference type="GO" id="GO:0015074">
    <property type="term" value="P:DNA integration"/>
    <property type="evidence" value="ECO:0007669"/>
    <property type="project" value="InterPro"/>
</dbReference>
<comment type="caution">
    <text evidence="5">The sequence shown here is derived from an EMBL/GenBank/DDBJ whole genome shotgun (WGS) entry which is preliminary data.</text>
</comment>
<dbReference type="CDD" id="cd01185">
    <property type="entry name" value="INTN1_C_like"/>
    <property type="match status" value="1"/>
</dbReference>
<dbReference type="AlphaFoldDB" id="A0A4R6J2M2"/>
<keyword evidence="6" id="KW-1185">Reference proteome</keyword>
<dbReference type="InterPro" id="IPR013762">
    <property type="entry name" value="Integrase-like_cat_sf"/>
</dbReference>
<dbReference type="GO" id="GO:0006310">
    <property type="term" value="P:DNA recombination"/>
    <property type="evidence" value="ECO:0007669"/>
    <property type="project" value="UniProtKB-KW"/>
</dbReference>
<dbReference type="RefSeq" id="WP_133472968.1">
    <property type="nucleotide sequence ID" value="NZ_SNWP01000010.1"/>
</dbReference>
<dbReference type="Gene3D" id="1.10.150.130">
    <property type="match status" value="1"/>
</dbReference>
<dbReference type="Pfam" id="PF00589">
    <property type="entry name" value="Phage_integrase"/>
    <property type="match status" value="1"/>
</dbReference>
<evidence type="ECO:0000313" key="5">
    <source>
        <dbReference type="EMBL" id="TDO28425.1"/>
    </source>
</evidence>
<accession>A0A4R6J2M2</accession>
<comment type="similarity">
    <text evidence="1">Belongs to the 'phage' integrase family.</text>
</comment>
<dbReference type="OrthoDB" id="892893at2"/>
<organism evidence="5 6">
    <name type="scientific">Sediminibacterium goheungense</name>
    <dbReference type="NCBI Taxonomy" id="1086393"/>
    <lineage>
        <taxon>Bacteria</taxon>
        <taxon>Pseudomonadati</taxon>
        <taxon>Bacteroidota</taxon>
        <taxon>Chitinophagia</taxon>
        <taxon>Chitinophagales</taxon>
        <taxon>Chitinophagaceae</taxon>
        <taxon>Sediminibacterium</taxon>
    </lineage>
</organism>
<dbReference type="InterPro" id="IPR002104">
    <property type="entry name" value="Integrase_catalytic"/>
</dbReference>
<dbReference type="PANTHER" id="PTHR30349:SF64">
    <property type="entry name" value="PROPHAGE INTEGRASE INTD-RELATED"/>
    <property type="match status" value="1"/>
</dbReference>
<gene>
    <name evidence="5" type="ORF">BC659_0490</name>
</gene>
<dbReference type="Pfam" id="PF13102">
    <property type="entry name" value="Phage_int_SAM_5"/>
    <property type="match status" value="1"/>
</dbReference>
<name>A0A4R6J2M2_9BACT</name>
<feature type="domain" description="Tyr recombinase" evidence="4">
    <location>
        <begin position="212"/>
        <end position="389"/>
    </location>
</feature>
<sequence length="400" mass="46473">MAAKVSLKYYLLSTRTTKGELPIYLRITLDRKKAELHTGYVSTTKDWNQEEQLTKSNHLVNQELVKRKAKVYELIIDLEKKNKPVSAAILKELLTGKQKVNIGLLAYFQQHIEEIKIRNEIKKISLNKYHQSFKSLNQFLAKKYKSQDIYIDQVDYSFINAYDLFLKEEYDLHKNTINKYHSRLRTILLKALAEGHIFKQPYANFKLNTVKTDREFLSQEEIDILLKIDLSHNQSLDKVKDLFLFSVYTGLRFQDAQDLTMSHLSSYKNKPSIKFIQQKTSRAIEIPLLPQAKKIIDKYKGSPERKVLNKLLPKISNQKVNSYLKVIGDLAGIKRSITHHVARHTFATTICLNNNMPLEDVSMLLGHSSIKTTQIYGKITQQRIFDSIQKIQISKQKSAK</sequence>
<reference evidence="5 6" key="1">
    <citation type="submission" date="2019-03" db="EMBL/GenBank/DDBJ databases">
        <title>Genomic Encyclopedia of Archaeal and Bacterial Type Strains, Phase II (KMG-II): from individual species to whole genera.</title>
        <authorList>
            <person name="Goeker M."/>
        </authorList>
    </citation>
    <scope>NUCLEOTIDE SEQUENCE [LARGE SCALE GENOMIC DNA]</scope>
    <source>
        <strain evidence="5 6">DSM 28323</strain>
    </source>
</reference>
<evidence type="ECO:0000256" key="1">
    <source>
        <dbReference type="ARBA" id="ARBA00008857"/>
    </source>
</evidence>
<dbReference type="InterPro" id="IPR050090">
    <property type="entry name" value="Tyrosine_recombinase_XerCD"/>
</dbReference>
<dbReference type="InterPro" id="IPR035386">
    <property type="entry name" value="Arm-DNA-bind_5"/>
</dbReference>
<evidence type="ECO:0000256" key="3">
    <source>
        <dbReference type="ARBA" id="ARBA00023172"/>
    </source>
</evidence>
<dbReference type="PANTHER" id="PTHR30349">
    <property type="entry name" value="PHAGE INTEGRASE-RELATED"/>
    <property type="match status" value="1"/>
</dbReference>
<dbReference type="EMBL" id="SNWP01000010">
    <property type="protein sequence ID" value="TDO28425.1"/>
    <property type="molecule type" value="Genomic_DNA"/>
</dbReference>
<dbReference type="SUPFAM" id="SSF56349">
    <property type="entry name" value="DNA breaking-rejoining enzymes"/>
    <property type="match status" value="1"/>
</dbReference>
<dbReference type="InterPro" id="IPR010998">
    <property type="entry name" value="Integrase_recombinase_N"/>
</dbReference>
<dbReference type="Pfam" id="PF17293">
    <property type="entry name" value="Arm-DNA-bind_5"/>
    <property type="match status" value="1"/>
</dbReference>
<proteinExistence type="inferred from homology"/>